<keyword evidence="2" id="KW-1185">Reference proteome</keyword>
<gene>
    <name evidence="1" type="ORF">F383_15995</name>
</gene>
<name>A0A0B0PYC5_GOSAR</name>
<protein>
    <submittedName>
        <fullName evidence="1">Uncharacterized protein</fullName>
    </submittedName>
</protein>
<sequence length="59" mass="6826">MLPVNRKAISHKYHRKADSLVQNGYRPFTSSGHNNPTPCNISCHKYYVHTKSYSVQSYI</sequence>
<proteinExistence type="predicted"/>
<accession>A0A0B0PYC5</accession>
<organism evidence="1 2">
    <name type="scientific">Gossypium arboreum</name>
    <name type="common">Tree cotton</name>
    <name type="synonym">Gossypium nanking</name>
    <dbReference type="NCBI Taxonomy" id="29729"/>
    <lineage>
        <taxon>Eukaryota</taxon>
        <taxon>Viridiplantae</taxon>
        <taxon>Streptophyta</taxon>
        <taxon>Embryophyta</taxon>
        <taxon>Tracheophyta</taxon>
        <taxon>Spermatophyta</taxon>
        <taxon>Magnoliopsida</taxon>
        <taxon>eudicotyledons</taxon>
        <taxon>Gunneridae</taxon>
        <taxon>Pentapetalae</taxon>
        <taxon>rosids</taxon>
        <taxon>malvids</taxon>
        <taxon>Malvales</taxon>
        <taxon>Malvaceae</taxon>
        <taxon>Malvoideae</taxon>
        <taxon>Gossypium</taxon>
    </lineage>
</organism>
<dbReference type="AlphaFoldDB" id="A0A0B0PYC5"/>
<dbReference type="Proteomes" id="UP000032142">
    <property type="component" value="Unassembled WGS sequence"/>
</dbReference>
<dbReference type="EMBL" id="KN452434">
    <property type="protein sequence ID" value="KHG29847.1"/>
    <property type="molecule type" value="Genomic_DNA"/>
</dbReference>
<evidence type="ECO:0000313" key="2">
    <source>
        <dbReference type="Proteomes" id="UP000032142"/>
    </source>
</evidence>
<evidence type="ECO:0000313" key="1">
    <source>
        <dbReference type="EMBL" id="KHG29847.1"/>
    </source>
</evidence>
<reference evidence="2" key="1">
    <citation type="submission" date="2014-09" db="EMBL/GenBank/DDBJ databases">
        <authorList>
            <person name="Mudge J."/>
            <person name="Ramaraj T."/>
            <person name="Lindquist I.E."/>
            <person name="Bharti A.K."/>
            <person name="Sundararajan A."/>
            <person name="Cameron C.T."/>
            <person name="Woodward J.E."/>
            <person name="May G.D."/>
            <person name="Brubaker C."/>
            <person name="Broadhvest J."/>
            <person name="Wilkins T.A."/>
        </authorList>
    </citation>
    <scope>NUCLEOTIDE SEQUENCE</scope>
    <source>
        <strain evidence="2">cv. AKA8401</strain>
    </source>
</reference>